<proteinExistence type="predicted"/>
<reference evidence="2 3" key="1">
    <citation type="submission" date="2021-03" db="EMBL/GenBank/DDBJ databases">
        <title>Sequencing the genomes of 1000 actinobacteria strains.</title>
        <authorList>
            <person name="Klenk H.-P."/>
        </authorList>
    </citation>
    <scope>NUCLEOTIDE SEQUENCE [LARGE SCALE GENOMIC DNA]</scope>
    <source>
        <strain evidence="2 3">DSM 12544</strain>
    </source>
</reference>
<accession>A0ABS4T131</accession>
<comment type="caution">
    <text evidence="2">The sequence shown here is derived from an EMBL/GenBank/DDBJ whole genome shotgun (WGS) entry which is preliminary data.</text>
</comment>
<keyword evidence="3" id="KW-1185">Reference proteome</keyword>
<keyword evidence="1" id="KW-0472">Membrane</keyword>
<evidence type="ECO:0000313" key="3">
    <source>
        <dbReference type="Proteomes" id="UP001519331"/>
    </source>
</evidence>
<feature type="transmembrane region" description="Helical" evidence="1">
    <location>
        <begin position="164"/>
        <end position="182"/>
    </location>
</feature>
<feature type="transmembrane region" description="Helical" evidence="1">
    <location>
        <begin position="121"/>
        <end position="144"/>
    </location>
</feature>
<gene>
    <name evidence="2" type="ORF">JOF45_001175</name>
</gene>
<evidence type="ECO:0000256" key="1">
    <source>
        <dbReference type="SAM" id="Phobius"/>
    </source>
</evidence>
<sequence length="197" mass="20868">MPTKNRMAQVSNFTGGIFCVGAAFAALEWFNPLWTLINDQRMTVTVQPTAAEAPIDDAVTVQDASLTALVDAAQMSAGWVTLYALSITVLAVGIAALIIGYASFILAVGRESEAASRRWHLTISACGLLAAVAVTAGSWGLSWVERHILHHLDLPSTGYEASGQSPFILLIAASVLILIGLLSSRTRDLEEDTTGLV</sequence>
<organism evidence="2 3">
    <name type="scientific">Nesterenkonia lacusekhoensis</name>
    <dbReference type="NCBI Taxonomy" id="150832"/>
    <lineage>
        <taxon>Bacteria</taxon>
        <taxon>Bacillati</taxon>
        <taxon>Actinomycetota</taxon>
        <taxon>Actinomycetes</taxon>
        <taxon>Micrococcales</taxon>
        <taxon>Micrococcaceae</taxon>
        <taxon>Nesterenkonia</taxon>
    </lineage>
</organism>
<feature type="transmembrane region" description="Helical" evidence="1">
    <location>
        <begin position="82"/>
        <end position="109"/>
    </location>
</feature>
<evidence type="ECO:0008006" key="4">
    <source>
        <dbReference type="Google" id="ProtNLM"/>
    </source>
</evidence>
<dbReference type="RefSeq" id="WP_210048490.1">
    <property type="nucleotide sequence ID" value="NZ_JAGINX010000001.1"/>
</dbReference>
<keyword evidence="1" id="KW-1133">Transmembrane helix</keyword>
<evidence type="ECO:0000313" key="2">
    <source>
        <dbReference type="EMBL" id="MBP2318156.1"/>
    </source>
</evidence>
<feature type="transmembrane region" description="Helical" evidence="1">
    <location>
        <begin position="12"/>
        <end position="30"/>
    </location>
</feature>
<name>A0ABS4T131_9MICC</name>
<dbReference type="Proteomes" id="UP001519331">
    <property type="component" value="Unassembled WGS sequence"/>
</dbReference>
<keyword evidence="1" id="KW-0812">Transmembrane</keyword>
<protein>
    <recommendedName>
        <fullName evidence="4">DUF2975 domain-containing protein</fullName>
    </recommendedName>
</protein>
<dbReference type="EMBL" id="JAGINX010000001">
    <property type="protein sequence ID" value="MBP2318156.1"/>
    <property type="molecule type" value="Genomic_DNA"/>
</dbReference>